<protein>
    <submittedName>
        <fullName evidence="2">OmpW-family exported protein</fullName>
    </submittedName>
</protein>
<evidence type="ECO:0000313" key="3">
    <source>
        <dbReference type="Proteomes" id="UP000000605"/>
    </source>
</evidence>
<dbReference type="PATRIC" id="fig|272560.6.peg.3084"/>
<dbReference type="AlphaFoldDB" id="Q63RG8"/>
<dbReference type="GO" id="GO:0009279">
    <property type="term" value="C:cell outer membrane"/>
    <property type="evidence" value="ECO:0007669"/>
    <property type="project" value="UniProtKB-SubCell"/>
</dbReference>
<gene>
    <name evidence="2" type="ordered locus">BPSL2704</name>
</gene>
<dbReference type="InterPro" id="IPR005618">
    <property type="entry name" value="OMPW"/>
</dbReference>
<dbReference type="Gene3D" id="2.40.160.20">
    <property type="match status" value="1"/>
</dbReference>
<dbReference type="EMBL" id="BX571965">
    <property type="protein sequence ID" value="CAH36712.1"/>
    <property type="molecule type" value="Genomic_DNA"/>
</dbReference>
<accession>Q63RG8</accession>
<dbReference type="GO" id="GO:0055085">
    <property type="term" value="P:transmembrane transport"/>
    <property type="evidence" value="ECO:0007669"/>
    <property type="project" value="TreeGrafter"/>
</dbReference>
<dbReference type="STRING" id="272560.BPSL2704"/>
<dbReference type="KEGG" id="bps:BPSL2704"/>
<sequence length="301" mass="31687">MSGAQNRRHTAMRGPRAHRAIEVSGDLMKKLIAACVVAGASTGAFAQQAGDLVATLGWLHVMPQDSTNGLTTNVVNSPINGPLRLPGSFTSPGTSLTVNNADTVGLTFTYFFTDHIAVTSVLGIPPEFALTGHGVIRPPGPSGSLGNVDLDKPANQPAVKNARQWSPTIILNYYFNAPSAKFRPFVGIGIAYSWFSNIELNGNFAKDINDNLGSVLAAGAGKPGPTSVEGKASSSFTPVYNIGASYAIAKHWALTATLSYMPLKTYSSLVIKAADGTTLATTRTRLKADPLITFVGISYKF</sequence>
<proteinExistence type="predicted"/>
<dbReference type="PANTHER" id="PTHR36920:SF1">
    <property type="entry name" value="OUTER MEMBRANE PROTEIN W"/>
    <property type="match status" value="1"/>
</dbReference>
<dbReference type="InterPro" id="IPR011250">
    <property type="entry name" value="OMP/PagP_B-barrel"/>
</dbReference>
<comment type="subcellular location">
    <subcellularLocation>
        <location evidence="1">Cell outer membrane</location>
    </subcellularLocation>
</comment>
<dbReference type="Pfam" id="PF03922">
    <property type="entry name" value="OmpW"/>
    <property type="match status" value="1"/>
</dbReference>
<dbReference type="eggNOG" id="COG3047">
    <property type="taxonomic scope" value="Bacteria"/>
</dbReference>
<dbReference type="Proteomes" id="UP000000605">
    <property type="component" value="Chromosome 1"/>
</dbReference>
<keyword evidence="3" id="KW-1185">Reference proteome</keyword>
<name>Q63RG8_BURPS</name>
<dbReference type="PANTHER" id="PTHR36920">
    <property type="match status" value="1"/>
</dbReference>
<evidence type="ECO:0000313" key="2">
    <source>
        <dbReference type="EMBL" id="CAH36712.1"/>
    </source>
</evidence>
<reference evidence="2 3" key="1">
    <citation type="journal article" date="2004" name="Proc. Natl. Acad. Sci. U.S.A.">
        <title>Genomic plasticity of the causative agent of melioidosis, Burkholderia pseudomallei.</title>
        <authorList>
            <person name="Holden M.T.G."/>
            <person name="Titball R.W."/>
            <person name="Peacock S.J."/>
            <person name="Cerdeno-Tarraga A.M."/>
            <person name="Atkins T."/>
            <person name="Crossman L.C."/>
            <person name="Pitt T."/>
            <person name="Churcher C."/>
            <person name="Mungall K."/>
            <person name="Bentley S.D."/>
            <person name="Sebaihia M."/>
            <person name="Thomson N.R."/>
            <person name="Bason N."/>
            <person name="Beacham I.R."/>
            <person name="Brooks K."/>
            <person name="Brown K.A."/>
            <person name="Brown N.F."/>
            <person name="Challis G.L."/>
            <person name="Cherevach I."/>
            <person name="Chillingworth T."/>
            <person name="Cronin A."/>
            <person name="Crosset B."/>
            <person name="Davis P."/>
            <person name="DeShazer D."/>
            <person name="Feltwell T."/>
            <person name="Fraser A."/>
            <person name="Hance Z."/>
            <person name="Hauser H."/>
            <person name="Holroyd S."/>
            <person name="Jagels K."/>
            <person name="Keith K.E."/>
            <person name="Maddison M."/>
            <person name="Moule S."/>
            <person name="Price C."/>
            <person name="Quail M.A."/>
            <person name="Rabbinowitsch E."/>
            <person name="Rutherford K."/>
            <person name="Sanders M."/>
            <person name="Simmonds M."/>
            <person name="Songsivilai S."/>
            <person name="Stevens K."/>
            <person name="Tumapa S."/>
            <person name="Vesaratchavest M."/>
            <person name="Whitehead S."/>
            <person name="Yeats C."/>
            <person name="Barrell B.G."/>
            <person name="Oyston P.C.F."/>
            <person name="Parkhill J."/>
        </authorList>
    </citation>
    <scope>NUCLEOTIDE SEQUENCE [LARGE SCALE GENOMIC DNA]</scope>
    <source>
        <strain evidence="2 3">K96243</strain>
    </source>
</reference>
<dbReference type="SUPFAM" id="SSF56925">
    <property type="entry name" value="OMPA-like"/>
    <property type="match status" value="1"/>
</dbReference>
<organism evidence="2 3">
    <name type="scientific">Burkholderia pseudomallei (strain K96243)</name>
    <dbReference type="NCBI Taxonomy" id="272560"/>
    <lineage>
        <taxon>Bacteria</taxon>
        <taxon>Pseudomonadati</taxon>
        <taxon>Pseudomonadota</taxon>
        <taxon>Betaproteobacteria</taxon>
        <taxon>Burkholderiales</taxon>
        <taxon>Burkholderiaceae</taxon>
        <taxon>Burkholderia</taxon>
        <taxon>pseudomallei group</taxon>
    </lineage>
</organism>
<evidence type="ECO:0000256" key="1">
    <source>
        <dbReference type="ARBA" id="ARBA00004442"/>
    </source>
</evidence>